<dbReference type="RefSeq" id="WP_381344296.1">
    <property type="nucleotide sequence ID" value="NZ_JBHMCY010000012.1"/>
</dbReference>
<dbReference type="InterPro" id="IPR039569">
    <property type="entry name" value="FAS1-like_DH_region"/>
</dbReference>
<name>A0ABV5MXS0_9ACTN</name>
<dbReference type="CDD" id="cd03441">
    <property type="entry name" value="R_hydratase_like"/>
    <property type="match status" value="1"/>
</dbReference>
<organism evidence="2 3">
    <name type="scientific">Streptomyces cinereospinus</name>
    <dbReference type="NCBI Taxonomy" id="285561"/>
    <lineage>
        <taxon>Bacteria</taxon>
        <taxon>Bacillati</taxon>
        <taxon>Actinomycetota</taxon>
        <taxon>Actinomycetes</taxon>
        <taxon>Kitasatosporales</taxon>
        <taxon>Streptomycetaceae</taxon>
        <taxon>Streptomyces</taxon>
    </lineage>
</organism>
<feature type="domain" description="FAS1-like dehydratase" evidence="1">
    <location>
        <begin position="7"/>
        <end position="138"/>
    </location>
</feature>
<sequence length="152" mass="16745">MTIPSSAVGTGLPPVRMDVERGRLRFFAQAIGENDPVYTDVGAARAQGHRDLPVPPTFLFAIELEQRDPFGYLTDLGVDLRRVLHGEQSFTYHTLGYAGDTLVARSTISDTYQKKGGALEFIVKDTAVTRGDGERIADLRSVLVVQNPEVRR</sequence>
<evidence type="ECO:0000259" key="1">
    <source>
        <dbReference type="Pfam" id="PF13452"/>
    </source>
</evidence>
<dbReference type="InterPro" id="IPR016709">
    <property type="entry name" value="HadA-like"/>
</dbReference>
<dbReference type="EMBL" id="JBHMCY010000012">
    <property type="protein sequence ID" value="MFB9462832.1"/>
    <property type="molecule type" value="Genomic_DNA"/>
</dbReference>
<dbReference type="PIRSF" id="PIRSF018072">
    <property type="entry name" value="UCP018072"/>
    <property type="match status" value="1"/>
</dbReference>
<dbReference type="SUPFAM" id="SSF54637">
    <property type="entry name" value="Thioesterase/thiol ester dehydrase-isomerase"/>
    <property type="match status" value="1"/>
</dbReference>
<dbReference type="InterPro" id="IPR029069">
    <property type="entry name" value="HotDog_dom_sf"/>
</dbReference>
<accession>A0ABV5MXS0</accession>
<proteinExistence type="predicted"/>
<gene>
    <name evidence="2" type="ORF">ACFF45_08960</name>
</gene>
<comment type="caution">
    <text evidence="2">The sequence shown here is derived from an EMBL/GenBank/DDBJ whole genome shotgun (WGS) entry which is preliminary data.</text>
</comment>
<dbReference type="Proteomes" id="UP001589709">
    <property type="component" value="Unassembled WGS sequence"/>
</dbReference>
<dbReference type="Pfam" id="PF13452">
    <property type="entry name" value="FAS1_DH_region"/>
    <property type="match status" value="1"/>
</dbReference>
<evidence type="ECO:0000313" key="2">
    <source>
        <dbReference type="EMBL" id="MFB9462832.1"/>
    </source>
</evidence>
<dbReference type="Gene3D" id="3.10.129.10">
    <property type="entry name" value="Hotdog Thioesterase"/>
    <property type="match status" value="1"/>
</dbReference>
<evidence type="ECO:0000313" key="3">
    <source>
        <dbReference type="Proteomes" id="UP001589709"/>
    </source>
</evidence>
<reference evidence="2 3" key="1">
    <citation type="submission" date="2024-09" db="EMBL/GenBank/DDBJ databases">
        <authorList>
            <person name="Sun Q."/>
            <person name="Mori K."/>
        </authorList>
    </citation>
    <scope>NUCLEOTIDE SEQUENCE [LARGE SCALE GENOMIC DNA]</scope>
    <source>
        <strain evidence="2 3">JCM 6917</strain>
    </source>
</reference>
<protein>
    <submittedName>
        <fullName evidence="2">MaoC family dehydratase N-terminal domain-containing protein</fullName>
    </submittedName>
</protein>
<keyword evidence="3" id="KW-1185">Reference proteome</keyword>